<name>T0Z744_9ZZZZ</name>
<feature type="non-terminal residue" evidence="5">
    <location>
        <position position="179"/>
    </location>
</feature>
<organism evidence="5">
    <name type="scientific">mine drainage metagenome</name>
    <dbReference type="NCBI Taxonomy" id="410659"/>
    <lineage>
        <taxon>unclassified sequences</taxon>
        <taxon>metagenomes</taxon>
        <taxon>ecological metagenomes</taxon>
    </lineage>
</organism>
<evidence type="ECO:0000313" key="5">
    <source>
        <dbReference type="EMBL" id="EQD40838.1"/>
    </source>
</evidence>
<feature type="domain" description="Tryptophan synthase beta chain-like PALP" evidence="4">
    <location>
        <begin position="1"/>
        <end position="166"/>
    </location>
</feature>
<dbReference type="InterPro" id="IPR001926">
    <property type="entry name" value="TrpB-like_PALP"/>
</dbReference>
<dbReference type="SUPFAM" id="SSF53686">
    <property type="entry name" value="Tryptophan synthase beta subunit-like PLP-dependent enzymes"/>
    <property type="match status" value="1"/>
</dbReference>
<reference evidence="5" key="1">
    <citation type="submission" date="2013-08" db="EMBL/GenBank/DDBJ databases">
        <authorList>
            <person name="Mendez C."/>
            <person name="Richter M."/>
            <person name="Ferrer M."/>
            <person name="Sanchez J."/>
        </authorList>
    </citation>
    <scope>NUCLEOTIDE SEQUENCE</scope>
</reference>
<keyword evidence="3" id="KW-0663">Pyridoxal phosphate</keyword>
<dbReference type="InterPro" id="IPR036052">
    <property type="entry name" value="TrpB-like_PALP_sf"/>
</dbReference>
<dbReference type="Pfam" id="PF00291">
    <property type="entry name" value="PALP"/>
    <property type="match status" value="1"/>
</dbReference>
<feature type="non-terminal residue" evidence="5">
    <location>
        <position position="1"/>
    </location>
</feature>
<dbReference type="AlphaFoldDB" id="T0Z744"/>
<evidence type="ECO:0000256" key="3">
    <source>
        <dbReference type="ARBA" id="ARBA00022898"/>
    </source>
</evidence>
<evidence type="ECO:0000256" key="2">
    <source>
        <dbReference type="ARBA" id="ARBA00005517"/>
    </source>
</evidence>
<comment type="similarity">
    <text evidence="2">Belongs to the threonine synthase family.</text>
</comment>
<dbReference type="NCBIfam" id="TIGR00260">
    <property type="entry name" value="thrC"/>
    <property type="match status" value="1"/>
</dbReference>
<sequence length="179" mass="18454">TGNTSASAAAYGARAGLRVFVVIPDGKIARGKLAQAIVHKATVIQVEGLFDHALTIVRDIAETHPVALVNSVNPDRLEGQKTVAFEIVDQLGEAPDFHFLPVGNAGNITASWSGYAAYRERGLCAHLPKMMGVQADGAAPIVLGHVVDKPETLASAIRIGNPASWQGALTAAAASGGAI</sequence>
<dbReference type="Gene3D" id="3.40.50.1100">
    <property type="match status" value="2"/>
</dbReference>
<accession>T0Z744</accession>
<reference evidence="5" key="2">
    <citation type="journal article" date="2014" name="ISME J.">
        <title>Microbial stratification in low pH oxic and suboxic macroscopic growths along an acid mine drainage.</title>
        <authorList>
            <person name="Mendez-Garcia C."/>
            <person name="Mesa V."/>
            <person name="Sprenger R.R."/>
            <person name="Richter M."/>
            <person name="Diez M.S."/>
            <person name="Solano J."/>
            <person name="Bargiela R."/>
            <person name="Golyshina O.V."/>
            <person name="Manteca A."/>
            <person name="Ramos J.L."/>
            <person name="Gallego J.R."/>
            <person name="Llorente I."/>
            <person name="Martins Dos Santos V.A."/>
            <person name="Jensen O.N."/>
            <person name="Pelaez A.I."/>
            <person name="Sanchez J."/>
            <person name="Ferrer M."/>
        </authorList>
    </citation>
    <scope>NUCLEOTIDE SEQUENCE</scope>
</reference>
<gene>
    <name evidence="5" type="ORF">B1A_16302</name>
</gene>
<dbReference type="EMBL" id="AUZX01011979">
    <property type="protein sequence ID" value="EQD40838.1"/>
    <property type="molecule type" value="Genomic_DNA"/>
</dbReference>
<evidence type="ECO:0000256" key="1">
    <source>
        <dbReference type="ARBA" id="ARBA00001933"/>
    </source>
</evidence>
<dbReference type="InterPro" id="IPR004450">
    <property type="entry name" value="Thr_synthase-like"/>
</dbReference>
<comment type="cofactor">
    <cofactor evidence="1">
        <name>pyridoxal 5'-phosphate</name>
        <dbReference type="ChEBI" id="CHEBI:597326"/>
    </cofactor>
</comment>
<comment type="caution">
    <text evidence="5">The sequence shown here is derived from an EMBL/GenBank/DDBJ whole genome shotgun (WGS) entry which is preliminary data.</text>
</comment>
<evidence type="ECO:0000259" key="4">
    <source>
        <dbReference type="Pfam" id="PF00291"/>
    </source>
</evidence>
<proteinExistence type="inferred from homology"/>
<protein>
    <submittedName>
        <fullName evidence="5">Threonine synthase</fullName>
    </submittedName>
</protein>